<feature type="domain" description="Ku" evidence="2">
    <location>
        <begin position="343"/>
        <end position="413"/>
    </location>
</feature>
<dbReference type="Pfam" id="PF02735">
    <property type="entry name" value="Ku"/>
    <property type="match status" value="1"/>
</dbReference>
<dbReference type="SUPFAM" id="SSF100939">
    <property type="entry name" value="SPOC domain-like"/>
    <property type="match status" value="1"/>
</dbReference>
<sequence>MPVPTRLRVCHFLASLLFPHGKSYTINSTETTFSFPYIHPAETSPTSVSVPLPVFLSSYLSLSSSLSPSSSLSLSLTSSLSLVSPPLPSLALRLFSLCLNRRPSLSALIYSILALSEASAASLSRNLQWAGSLRISPTSLPCTSCWLGLLISSVRAHSSTTCSGVPTSPHSHRSVSTSPIFLKDSGVDKPSYQFHCSPSVSAIPSTEQILRLQMFQLRSNVECVCRHCPVGARKSQKDIPLYTSDSPSRHYVVQSVHPDARSIANNREKDHVVVCLYYPHGQVEPPPPNAYNLIHNPLSSPHHFLYMRREDSILINYEDALPQLTFYQKKSVRPTPWNVIMDIGSTIKIPVSGYRMISDGSSLPSWKKALIADQEARLVTEVSFFNDDENQSVVEKDNVIKAYHFGPTMIPFTVLIALAEVVAHFYLRWSQDKMIDSATQTEGLSDKIQSASSRHTKLEPERVPACPLRPADTLASGQHLQGSGRTGFPRDITHYHQSCPVNLLARVLEQDSILCSSHR</sequence>
<dbReference type="AlphaFoldDB" id="A0A7R9CR88"/>
<dbReference type="InterPro" id="IPR016194">
    <property type="entry name" value="SPOC-like_C_dom_sf"/>
</dbReference>
<dbReference type="Gene3D" id="2.40.290.10">
    <property type="match status" value="1"/>
</dbReference>
<evidence type="ECO:0000313" key="3">
    <source>
        <dbReference type="EMBL" id="CAD7400682.1"/>
    </source>
</evidence>
<keyword evidence="1" id="KW-0238">DNA-binding</keyword>
<accession>A0A7R9CR88</accession>
<protein>
    <recommendedName>
        <fullName evidence="2">Ku domain-containing protein</fullName>
    </recommendedName>
</protein>
<name>A0A7R9CR88_TIMCR</name>
<organism evidence="3">
    <name type="scientific">Timema cristinae</name>
    <name type="common">Walking stick</name>
    <dbReference type="NCBI Taxonomy" id="61476"/>
    <lineage>
        <taxon>Eukaryota</taxon>
        <taxon>Metazoa</taxon>
        <taxon>Ecdysozoa</taxon>
        <taxon>Arthropoda</taxon>
        <taxon>Hexapoda</taxon>
        <taxon>Insecta</taxon>
        <taxon>Pterygota</taxon>
        <taxon>Neoptera</taxon>
        <taxon>Polyneoptera</taxon>
        <taxon>Phasmatodea</taxon>
        <taxon>Timematodea</taxon>
        <taxon>Timematoidea</taxon>
        <taxon>Timematidae</taxon>
        <taxon>Timema</taxon>
    </lineage>
</organism>
<gene>
    <name evidence="3" type="ORF">TCEB3V08_LOCUS5653</name>
</gene>
<evidence type="ECO:0000259" key="2">
    <source>
        <dbReference type="Pfam" id="PF02735"/>
    </source>
</evidence>
<dbReference type="InterPro" id="IPR006164">
    <property type="entry name" value="DNA_bd_Ku70/Ku80"/>
</dbReference>
<reference evidence="3" key="1">
    <citation type="submission" date="2020-11" db="EMBL/GenBank/DDBJ databases">
        <authorList>
            <person name="Tran Van P."/>
        </authorList>
    </citation>
    <scope>NUCLEOTIDE SEQUENCE</scope>
</reference>
<dbReference type="EMBL" id="OC318128">
    <property type="protein sequence ID" value="CAD7400682.1"/>
    <property type="molecule type" value="Genomic_DNA"/>
</dbReference>
<proteinExistence type="predicted"/>
<evidence type="ECO:0000256" key="1">
    <source>
        <dbReference type="ARBA" id="ARBA00023125"/>
    </source>
</evidence>